<keyword evidence="5" id="KW-0961">Cell wall biogenesis/degradation</keyword>
<gene>
    <name evidence="7" type="ORF">GALL_337220</name>
</gene>
<evidence type="ECO:0000256" key="3">
    <source>
        <dbReference type="ARBA" id="ARBA00022960"/>
    </source>
</evidence>
<dbReference type="Gene3D" id="2.40.440.10">
    <property type="entry name" value="L,D-transpeptidase catalytic domain-like"/>
    <property type="match status" value="1"/>
</dbReference>
<reference evidence="7" key="1">
    <citation type="submission" date="2016-10" db="EMBL/GenBank/DDBJ databases">
        <title>Sequence of Gallionella enrichment culture.</title>
        <authorList>
            <person name="Poehlein A."/>
            <person name="Muehling M."/>
            <person name="Daniel R."/>
        </authorList>
    </citation>
    <scope>NUCLEOTIDE SEQUENCE</scope>
</reference>
<dbReference type="GO" id="GO:0009252">
    <property type="term" value="P:peptidoglycan biosynthetic process"/>
    <property type="evidence" value="ECO:0007669"/>
    <property type="project" value="UniProtKB-UniPathway"/>
</dbReference>
<dbReference type="UniPathway" id="UPA00219"/>
<proteinExistence type="predicted"/>
<evidence type="ECO:0000256" key="2">
    <source>
        <dbReference type="ARBA" id="ARBA00022679"/>
    </source>
</evidence>
<evidence type="ECO:0000256" key="5">
    <source>
        <dbReference type="ARBA" id="ARBA00023316"/>
    </source>
</evidence>
<keyword evidence="4" id="KW-0573">Peptidoglycan synthesis</keyword>
<dbReference type="Pfam" id="PF03734">
    <property type="entry name" value="YkuD"/>
    <property type="match status" value="1"/>
</dbReference>
<dbReference type="InterPro" id="IPR038063">
    <property type="entry name" value="Transpep_catalytic_dom"/>
</dbReference>
<dbReference type="CDD" id="cd16913">
    <property type="entry name" value="YkuD_like"/>
    <property type="match status" value="1"/>
</dbReference>
<keyword evidence="3" id="KW-0133">Cell shape</keyword>
<feature type="domain" description="L,D-TPase catalytic" evidence="6">
    <location>
        <begin position="174"/>
        <end position="310"/>
    </location>
</feature>
<dbReference type="EMBL" id="MLJW01000616">
    <property type="protein sequence ID" value="OIQ84466.1"/>
    <property type="molecule type" value="Genomic_DNA"/>
</dbReference>
<dbReference type="PANTHER" id="PTHR36699:SF1">
    <property type="entry name" value="L,D-TRANSPEPTIDASE YAFK-RELATED"/>
    <property type="match status" value="1"/>
</dbReference>
<comment type="caution">
    <text evidence="7">The sequence shown here is derived from an EMBL/GenBank/DDBJ whole genome shotgun (WGS) entry which is preliminary data.</text>
</comment>
<comment type="pathway">
    <text evidence="1">Cell wall biogenesis; peptidoglycan biosynthesis.</text>
</comment>
<evidence type="ECO:0000259" key="6">
    <source>
        <dbReference type="PROSITE" id="PS52029"/>
    </source>
</evidence>
<dbReference type="PANTHER" id="PTHR36699">
    <property type="entry name" value="LD-TRANSPEPTIDASE"/>
    <property type="match status" value="1"/>
</dbReference>
<dbReference type="GO" id="GO:0016740">
    <property type="term" value="F:transferase activity"/>
    <property type="evidence" value="ECO:0007669"/>
    <property type="project" value="UniProtKB-KW"/>
</dbReference>
<keyword evidence="2" id="KW-0808">Transferase</keyword>
<evidence type="ECO:0000256" key="4">
    <source>
        <dbReference type="ARBA" id="ARBA00022984"/>
    </source>
</evidence>
<organism evidence="7">
    <name type="scientific">mine drainage metagenome</name>
    <dbReference type="NCBI Taxonomy" id="410659"/>
    <lineage>
        <taxon>unclassified sequences</taxon>
        <taxon>metagenomes</taxon>
        <taxon>ecological metagenomes</taxon>
    </lineage>
</organism>
<dbReference type="GO" id="GO:0008360">
    <property type="term" value="P:regulation of cell shape"/>
    <property type="evidence" value="ECO:0007669"/>
    <property type="project" value="UniProtKB-KW"/>
</dbReference>
<sequence>MNVLPRRSRQLLLLGLAALLLGAGLAVRAQSGRIRRDGVQPAAVPAALADRHGLLGLDTAQLRARGFNDAAEVELIEIYQLVADGHLHEALARSERLASRYPNFALAQLLRGDLLRAEAGRLRHFADARVPAADTDELDGLVREARARLAAYADAPGPDQLPSNFVALGPRVAHAIVVDTGASRLYLFGRDSHGKMHLVANYYVTQGKLGADKQRAGDLRTPLGVYFITRAVGQRWLAAVYGAGAMPLNYPNAWDRLLGRTGGGIWLHGVPNDVYARPPLASNGCVVLANTDLLSLMSMVEPDTTPVVITAHVDWLSPAQLARRSAELRATLARAAPHAHTLDSTLLYFRGKHELLVVQYPGRRDDKPITHRDYWSKEKGRWRLFHAGVLS</sequence>
<dbReference type="PROSITE" id="PS52029">
    <property type="entry name" value="LD_TPASE"/>
    <property type="match status" value="1"/>
</dbReference>
<dbReference type="SUPFAM" id="SSF141523">
    <property type="entry name" value="L,D-transpeptidase catalytic domain-like"/>
    <property type="match status" value="1"/>
</dbReference>
<name>A0A1J5QMA4_9ZZZZ</name>
<dbReference type="InterPro" id="IPR005490">
    <property type="entry name" value="LD_TPept_cat_dom"/>
</dbReference>
<protein>
    <submittedName>
        <fullName evidence="7">L,D-transpeptidase catalytic domain</fullName>
    </submittedName>
</protein>
<evidence type="ECO:0000313" key="7">
    <source>
        <dbReference type="EMBL" id="OIQ84466.1"/>
    </source>
</evidence>
<dbReference type="AlphaFoldDB" id="A0A1J5QMA4"/>
<accession>A0A1J5QMA4</accession>
<evidence type="ECO:0000256" key="1">
    <source>
        <dbReference type="ARBA" id="ARBA00004752"/>
    </source>
</evidence>
<dbReference type="GO" id="GO:0071555">
    <property type="term" value="P:cell wall organization"/>
    <property type="evidence" value="ECO:0007669"/>
    <property type="project" value="UniProtKB-KW"/>
</dbReference>